<dbReference type="RefSeq" id="WP_013853768.1">
    <property type="nucleotide sequence ID" value="NZ_CP061341.1"/>
</dbReference>
<reference evidence="1 3" key="1">
    <citation type="submission" date="2016-10" db="EMBL/GenBank/DDBJ databases">
        <authorList>
            <person name="Varghese N."/>
            <person name="Submissions S."/>
        </authorList>
    </citation>
    <scope>NUCLEOTIDE SEQUENCE [LARGE SCALE GENOMIC DNA]</scope>
    <source>
        <strain evidence="1 3">ATCC 43761</strain>
    </source>
</reference>
<sequence length="74" mass="8461">MSLLTYKGYQGTIETEDDILFGEVLGLENTFISYEGKTLAELKQDFKAGIDDYLENCQLEHEKPECPNKDRAKI</sequence>
<evidence type="ECO:0008006" key="5">
    <source>
        <dbReference type="Google" id="ProtNLM"/>
    </source>
</evidence>
<evidence type="ECO:0000313" key="4">
    <source>
        <dbReference type="Proteomes" id="UP001242513"/>
    </source>
</evidence>
<dbReference type="AlphaFoldDB" id="A0AAX3UG85"/>
<keyword evidence="3" id="KW-1185">Reference proteome</keyword>
<dbReference type="GeneID" id="72686506"/>
<organism evidence="2 4">
    <name type="scientific">Lactobacillus kefiranofaciens</name>
    <dbReference type="NCBI Taxonomy" id="267818"/>
    <lineage>
        <taxon>Bacteria</taxon>
        <taxon>Bacillati</taxon>
        <taxon>Bacillota</taxon>
        <taxon>Bacilli</taxon>
        <taxon>Lactobacillales</taxon>
        <taxon>Lactobacillaceae</taxon>
        <taxon>Lactobacillus</taxon>
    </lineage>
</organism>
<accession>A0AAX3UG85</accession>
<protein>
    <recommendedName>
        <fullName evidence="5">HicB family protein</fullName>
    </recommendedName>
</protein>
<evidence type="ECO:0000313" key="3">
    <source>
        <dbReference type="Proteomes" id="UP000181860"/>
    </source>
</evidence>
<reference evidence="2" key="2">
    <citation type="journal article" date="2022" name="Food Funct.">
        <title>Lactobacillus kefiranofaciens ZW18 from Kefir enhances the anti-tumor effect of anti-programmed cell death 1 (PD-1) immunotherapy by modulating the gut microbiota.</title>
        <authorList>
            <person name="Zhao J."/>
            <person name="Wang Y."/>
            <person name="Wang J."/>
            <person name="Lv M."/>
            <person name="Zhou C."/>
            <person name="Jia L."/>
            <person name="Geng W."/>
        </authorList>
    </citation>
    <scope>NUCLEOTIDE SEQUENCE</scope>
    <source>
        <strain evidence="2">ZW18</strain>
    </source>
</reference>
<dbReference type="EMBL" id="CP123735">
    <property type="protein sequence ID" value="WGO86687.1"/>
    <property type="molecule type" value="Genomic_DNA"/>
</dbReference>
<name>A0AAX3UG85_9LACO</name>
<evidence type="ECO:0000313" key="1">
    <source>
        <dbReference type="EMBL" id="SDA58789.1"/>
    </source>
</evidence>
<proteinExistence type="predicted"/>
<dbReference type="InterPro" id="IPR035069">
    <property type="entry name" value="TTHA1013/TTHA0281-like"/>
</dbReference>
<dbReference type="EMBL" id="FMXC01000016">
    <property type="protein sequence ID" value="SDA58789.1"/>
    <property type="molecule type" value="Genomic_DNA"/>
</dbReference>
<evidence type="ECO:0000313" key="2">
    <source>
        <dbReference type="EMBL" id="WGO86687.1"/>
    </source>
</evidence>
<dbReference type="SUPFAM" id="SSF143100">
    <property type="entry name" value="TTHA1013/TTHA0281-like"/>
    <property type="match status" value="1"/>
</dbReference>
<reference evidence="2" key="3">
    <citation type="submission" date="2023-04" db="EMBL/GenBank/DDBJ databases">
        <authorList>
            <person name="Wang Y."/>
        </authorList>
    </citation>
    <scope>NUCLEOTIDE SEQUENCE</scope>
    <source>
        <strain evidence="2">ZW18</strain>
    </source>
</reference>
<dbReference type="Proteomes" id="UP000181860">
    <property type="component" value="Unassembled WGS sequence"/>
</dbReference>
<dbReference type="Proteomes" id="UP001242513">
    <property type="component" value="Chromosome"/>
</dbReference>
<gene>
    <name evidence="2" type="ORF">QEJ78_04400</name>
    <name evidence="1" type="ORF">SAMN02983011_01489</name>
</gene>